<dbReference type="AlphaFoldDB" id="A0A9P6CRH7"/>
<reference evidence="2" key="1">
    <citation type="submission" date="2020-11" db="EMBL/GenBank/DDBJ databases">
        <authorList>
            <consortium name="DOE Joint Genome Institute"/>
            <person name="Ahrendt S."/>
            <person name="Riley R."/>
            <person name="Andreopoulos W."/>
            <person name="Labutti K."/>
            <person name="Pangilinan J."/>
            <person name="Ruiz-Duenas F.J."/>
            <person name="Barrasa J.M."/>
            <person name="Sanchez-Garcia M."/>
            <person name="Camarero S."/>
            <person name="Miyauchi S."/>
            <person name="Serrano A."/>
            <person name="Linde D."/>
            <person name="Babiker R."/>
            <person name="Drula E."/>
            <person name="Ayuso-Fernandez I."/>
            <person name="Pacheco R."/>
            <person name="Padilla G."/>
            <person name="Ferreira P."/>
            <person name="Barriuso J."/>
            <person name="Kellner H."/>
            <person name="Castanera R."/>
            <person name="Alfaro M."/>
            <person name="Ramirez L."/>
            <person name="Pisabarro A.G."/>
            <person name="Kuo A."/>
            <person name="Tritt A."/>
            <person name="Lipzen A."/>
            <person name="He G."/>
            <person name="Yan M."/>
            <person name="Ng V."/>
            <person name="Cullen D."/>
            <person name="Martin F."/>
            <person name="Rosso M.-N."/>
            <person name="Henrissat B."/>
            <person name="Hibbett D."/>
            <person name="Martinez A.T."/>
            <person name="Grigoriev I.V."/>
        </authorList>
    </citation>
    <scope>NUCLEOTIDE SEQUENCE</scope>
    <source>
        <strain evidence="2">CIRM-BRFM 674</strain>
    </source>
</reference>
<evidence type="ECO:0000256" key="1">
    <source>
        <dbReference type="SAM" id="Phobius"/>
    </source>
</evidence>
<keyword evidence="3" id="KW-1185">Reference proteome</keyword>
<name>A0A9P6CRH7_9AGAR</name>
<evidence type="ECO:0000313" key="2">
    <source>
        <dbReference type="EMBL" id="KAF9477021.1"/>
    </source>
</evidence>
<accession>A0A9P6CRH7</accession>
<keyword evidence="1" id="KW-0812">Transmembrane</keyword>
<keyword evidence="1" id="KW-0472">Membrane</keyword>
<dbReference type="Proteomes" id="UP000807469">
    <property type="component" value="Unassembled WGS sequence"/>
</dbReference>
<dbReference type="EMBL" id="MU155274">
    <property type="protein sequence ID" value="KAF9477021.1"/>
    <property type="molecule type" value="Genomic_DNA"/>
</dbReference>
<organism evidence="2 3">
    <name type="scientific">Pholiota conissans</name>
    <dbReference type="NCBI Taxonomy" id="109636"/>
    <lineage>
        <taxon>Eukaryota</taxon>
        <taxon>Fungi</taxon>
        <taxon>Dikarya</taxon>
        <taxon>Basidiomycota</taxon>
        <taxon>Agaricomycotina</taxon>
        <taxon>Agaricomycetes</taxon>
        <taxon>Agaricomycetidae</taxon>
        <taxon>Agaricales</taxon>
        <taxon>Agaricineae</taxon>
        <taxon>Strophariaceae</taxon>
        <taxon>Pholiota</taxon>
    </lineage>
</organism>
<comment type="caution">
    <text evidence="2">The sequence shown here is derived from an EMBL/GenBank/DDBJ whole genome shotgun (WGS) entry which is preliminary data.</text>
</comment>
<sequence>MLLHLSDAMARHIARHDLFNCFVKLSEIFLIHSLMLILTSRVVMLQGASCECRTRFDGNSMDIAKNVYYCFD</sequence>
<feature type="transmembrane region" description="Helical" evidence="1">
    <location>
        <begin position="21"/>
        <end position="44"/>
    </location>
</feature>
<protein>
    <submittedName>
        <fullName evidence="2">Uncharacterized protein</fullName>
    </submittedName>
</protein>
<evidence type="ECO:0000313" key="3">
    <source>
        <dbReference type="Proteomes" id="UP000807469"/>
    </source>
</evidence>
<keyword evidence="1" id="KW-1133">Transmembrane helix</keyword>
<gene>
    <name evidence="2" type="ORF">BDN70DRAFT_133106</name>
</gene>
<proteinExistence type="predicted"/>